<gene>
    <name evidence="1" type="ORF">ID810_08120</name>
</gene>
<organism evidence="1 2">
    <name type="scientific">Actinomyces respiraculi</name>
    <dbReference type="NCBI Taxonomy" id="2744574"/>
    <lineage>
        <taxon>Bacteria</taxon>
        <taxon>Bacillati</taxon>
        <taxon>Actinomycetota</taxon>
        <taxon>Actinomycetes</taxon>
        <taxon>Actinomycetales</taxon>
        <taxon>Actinomycetaceae</taxon>
        <taxon>Actinomyces</taxon>
    </lineage>
</organism>
<sequence length="315" mass="31535">MTETPPATGLDGRALLKGHALESDVLLLVDPELEVSLTAADVAAACDRRTGLGADVLVRAAHTSALSGTGALLAAAPGAEWFLDAYDRTGTPLGADGLAAAVMAEALLAGGLIADDAPLTIGTREGARTLTRTDGLWTVDMGPAALVRPADALADVDTEGWDTVVAVPGLEGERAALSVSLSQAQPHTVVALADESELDAALLAETPDCVPAPQAPTALDLVVLTDDGADGAGAAQARARVLLPGVGERPSSAGGCCAVAVALHEWLGPDAPEHYVIEVPGGRAGVHVGADPWAPHATVLLIVQAVLTGRATLGA</sequence>
<dbReference type="Gene3D" id="3.10.310.10">
    <property type="entry name" value="Diaminopimelate Epimerase, Chain A, domain 1"/>
    <property type="match status" value="2"/>
</dbReference>
<dbReference type="KEGG" id="arep:ID810_08120"/>
<accession>A0A7T0LJU5</accession>
<dbReference type="Proteomes" id="UP000594637">
    <property type="component" value="Chromosome"/>
</dbReference>
<evidence type="ECO:0000313" key="2">
    <source>
        <dbReference type="Proteomes" id="UP000594637"/>
    </source>
</evidence>
<dbReference type="AlphaFoldDB" id="A0A7T0LJU5"/>
<reference evidence="1 2" key="1">
    <citation type="submission" date="2020-11" db="EMBL/GenBank/DDBJ databases">
        <title>Actinomyces sp. ZJ750.</title>
        <authorList>
            <person name="Zhou J."/>
        </authorList>
    </citation>
    <scope>NUCLEOTIDE SEQUENCE [LARGE SCALE GENOMIC DNA]</scope>
    <source>
        <strain evidence="1 2">ZJ750</strain>
    </source>
</reference>
<name>A0A7T0LJU5_9ACTO</name>
<dbReference type="SUPFAM" id="SSF54506">
    <property type="entry name" value="Diaminopimelate epimerase-like"/>
    <property type="match status" value="1"/>
</dbReference>
<keyword evidence="2" id="KW-1185">Reference proteome</keyword>
<proteinExistence type="predicted"/>
<dbReference type="EMBL" id="CP063989">
    <property type="protein sequence ID" value="QPL04736.1"/>
    <property type="molecule type" value="Genomic_DNA"/>
</dbReference>
<dbReference type="RefSeq" id="WP_166856813.1">
    <property type="nucleotide sequence ID" value="NZ_CP063989.1"/>
</dbReference>
<protein>
    <submittedName>
        <fullName evidence="1">Diaminopimelate epimerase</fullName>
    </submittedName>
</protein>
<evidence type="ECO:0000313" key="1">
    <source>
        <dbReference type="EMBL" id="QPL04736.1"/>
    </source>
</evidence>